<evidence type="ECO:0000256" key="1">
    <source>
        <dbReference type="ARBA" id="ARBA00004571"/>
    </source>
</evidence>
<dbReference type="InterPro" id="IPR023996">
    <property type="entry name" value="TonB-dep_OMP_SusC/RagA"/>
</dbReference>
<dbReference type="SUPFAM" id="SSF56935">
    <property type="entry name" value="Porins"/>
    <property type="match status" value="1"/>
</dbReference>
<dbReference type="Pfam" id="PF13715">
    <property type="entry name" value="CarbopepD_reg_2"/>
    <property type="match status" value="1"/>
</dbReference>
<dbReference type="Pfam" id="PF07715">
    <property type="entry name" value="Plug"/>
    <property type="match status" value="1"/>
</dbReference>
<keyword evidence="4" id="KW-0406">Ion transport</keyword>
<dbReference type="InterPro" id="IPR023997">
    <property type="entry name" value="TonB-dep_OMP_SusC/RagA_CS"/>
</dbReference>
<evidence type="ECO:0000259" key="12">
    <source>
        <dbReference type="SMART" id="SM00965"/>
    </source>
</evidence>
<dbReference type="SUPFAM" id="SSF49464">
    <property type="entry name" value="Carboxypeptidase regulatory domain-like"/>
    <property type="match status" value="1"/>
</dbReference>
<keyword evidence="7 11" id="KW-0798">TonB box</keyword>
<evidence type="ECO:0000256" key="6">
    <source>
        <dbReference type="ARBA" id="ARBA00023004"/>
    </source>
</evidence>
<dbReference type="AlphaFoldDB" id="A0A2U1K1F2"/>
<proteinExistence type="inferred from homology"/>
<dbReference type="OrthoDB" id="9768177at2"/>
<keyword evidence="5 10" id="KW-0812">Transmembrane</keyword>
<dbReference type="InterPro" id="IPR000531">
    <property type="entry name" value="Beta-barrel_TonB"/>
</dbReference>
<dbReference type="InterPro" id="IPR036942">
    <property type="entry name" value="Beta-barrel_TonB_sf"/>
</dbReference>
<evidence type="ECO:0000256" key="7">
    <source>
        <dbReference type="ARBA" id="ARBA00023077"/>
    </source>
</evidence>
<evidence type="ECO:0000256" key="10">
    <source>
        <dbReference type="PROSITE-ProRule" id="PRU01360"/>
    </source>
</evidence>
<dbReference type="InterPro" id="IPR008969">
    <property type="entry name" value="CarboxyPept-like_regulatory"/>
</dbReference>
<evidence type="ECO:0000256" key="4">
    <source>
        <dbReference type="ARBA" id="ARBA00022496"/>
    </source>
</evidence>
<evidence type="ECO:0000256" key="8">
    <source>
        <dbReference type="ARBA" id="ARBA00023136"/>
    </source>
</evidence>
<dbReference type="Gene3D" id="2.170.130.10">
    <property type="entry name" value="TonB-dependent receptor, plug domain"/>
    <property type="match status" value="1"/>
</dbReference>
<evidence type="ECO:0000256" key="9">
    <source>
        <dbReference type="ARBA" id="ARBA00023237"/>
    </source>
</evidence>
<evidence type="ECO:0000256" key="5">
    <source>
        <dbReference type="ARBA" id="ARBA00022692"/>
    </source>
</evidence>
<keyword evidence="4" id="KW-0410">Iron transport</keyword>
<accession>A0A2U1K1F2</accession>
<dbReference type="PROSITE" id="PS52016">
    <property type="entry name" value="TONB_DEPENDENT_REC_3"/>
    <property type="match status" value="1"/>
</dbReference>
<keyword evidence="2 10" id="KW-0813">Transport</keyword>
<dbReference type="InterPro" id="IPR039426">
    <property type="entry name" value="TonB-dep_rcpt-like"/>
</dbReference>
<evidence type="ECO:0000313" key="13">
    <source>
        <dbReference type="EMBL" id="PWA10999.1"/>
    </source>
</evidence>
<keyword evidence="9 10" id="KW-0998">Cell outer membrane</keyword>
<dbReference type="NCBIfam" id="TIGR04056">
    <property type="entry name" value="OMP_RagA_SusC"/>
    <property type="match status" value="1"/>
</dbReference>
<feature type="domain" description="Secretin/TonB short N-terminal" evidence="12">
    <location>
        <begin position="67"/>
        <end position="118"/>
    </location>
</feature>
<comment type="similarity">
    <text evidence="10 11">Belongs to the TonB-dependent receptor family.</text>
</comment>
<dbReference type="NCBIfam" id="TIGR04057">
    <property type="entry name" value="SusC_RagA_signa"/>
    <property type="match status" value="1"/>
</dbReference>
<comment type="caution">
    <text evidence="13">The sequence shown here is derived from an EMBL/GenBank/DDBJ whole genome shotgun (WGS) entry which is preliminary data.</text>
</comment>
<name>A0A2U1K1F2_9FLAO</name>
<dbReference type="Gene3D" id="2.60.40.1120">
    <property type="entry name" value="Carboxypeptidase-like, regulatory domain"/>
    <property type="match status" value="1"/>
</dbReference>
<dbReference type="EMBL" id="QCZH01000002">
    <property type="protein sequence ID" value="PWA10999.1"/>
    <property type="molecule type" value="Genomic_DNA"/>
</dbReference>
<dbReference type="InterPro" id="IPR037066">
    <property type="entry name" value="Plug_dom_sf"/>
</dbReference>
<keyword evidence="8 10" id="KW-0472">Membrane</keyword>
<dbReference type="GO" id="GO:0009279">
    <property type="term" value="C:cell outer membrane"/>
    <property type="evidence" value="ECO:0007669"/>
    <property type="project" value="UniProtKB-SubCell"/>
</dbReference>
<keyword evidence="6" id="KW-0408">Iron</keyword>
<dbReference type="Gene3D" id="2.40.170.20">
    <property type="entry name" value="TonB-dependent receptor, beta-barrel domain"/>
    <property type="match status" value="1"/>
</dbReference>
<evidence type="ECO:0000256" key="2">
    <source>
        <dbReference type="ARBA" id="ARBA00022448"/>
    </source>
</evidence>
<reference evidence="13 14" key="1">
    <citation type="submission" date="2018-04" db="EMBL/GenBank/DDBJ databases">
        <title>Flavobacterium sp. nov., isolated from glacier ice.</title>
        <authorList>
            <person name="Liu Q."/>
            <person name="Xin Y.-H."/>
        </authorList>
    </citation>
    <scope>NUCLEOTIDE SEQUENCE [LARGE SCALE GENOMIC DNA]</scope>
    <source>
        <strain evidence="13 14">LB2P30</strain>
    </source>
</reference>
<organism evidence="13 14">
    <name type="scientific">Flavobacterium laiguense</name>
    <dbReference type="NCBI Taxonomy" id="2169409"/>
    <lineage>
        <taxon>Bacteria</taxon>
        <taxon>Pseudomonadati</taxon>
        <taxon>Bacteroidota</taxon>
        <taxon>Flavobacteriia</taxon>
        <taxon>Flavobacteriales</taxon>
        <taxon>Flavobacteriaceae</taxon>
        <taxon>Flavobacterium</taxon>
    </lineage>
</organism>
<keyword evidence="3 10" id="KW-1134">Transmembrane beta strand</keyword>
<sequence>MKLLPKCKSRNSWLTPKFWKVMKLTSILIIALTLNVSAAVSSQTITFSGKNVTAKKMLSVIKEQTTYVFFYDVTILNNVKPISIDVKNASIETVLQEAFKNAPVKWIIQGKTISLIPKVENTIKKTKIAPVSRKIKGRVVNEKGESLAGVNILAKGTKVSTQTDVDGSFEIEIPDDVTVLVVTYIGLQDQEVKIINDGPLNIVLKEVGQQMNEVIVVGYGSQNRRTVSTSVSKLDKKVLENVPYSNVTQALQGNVSGVVVRTASGQPGKASSIIVRGGTSIDNPAGATPLYIVDGVIRSQIDDINSADIASLQVLKDAASTSIYGARGSNGVVIITTSVGKVGKTKITYGYSSQFSQVAKEYKFLGGEDFIRLSRLGVKNAADIMGGTRPNARDNQLVGATPYGTGNNLNNNTAFATLLKSSLSAETIASLQAKGWEEMVDPLNTSNTIMFKSTDWNDVLFQDALTQNHNLNFSGGTDKSLFDLSLGYLKGDGVTIFTGYERFTAKMNASFTLADNFTLNGKMLYARSNNNQVVSNSVVFNRYLGNAPTTKFLLEDGTLAPGQNNINGNPLYQMGKVKGINENEKLQLAIDGDLRLTKDLVFTPSMSLYSENTSGNVFQQAFLSGNTGLVDNTRPASQVNNRLFQTQFEGVFTYTKSIDEVGNFQAKLGASNYGRTIKSFNASGKGSPSDLAQTLDSSPIPVSVYANNTKLVMNGVFGRLNYDYKNRYLFTGSFRYDGASNLGPDNKYGFFPGVSVGWNAHEEEFWKVMPTVVSSFKLRGSFGINGNLGTLGDFQAGGLYSGSTNGIANNYNGQSAIVNSQIANPGLKWEQSQTNNIGFDLGINQDRIRLIGDFYNKLTSDLLTNLTLPSNSGFSTVLTNLGGLRSKGFEMELAANIYNQNDLKINAGFIISHNTNVIETLPYNGNLNNRIGGTQIWDAGSGSYVYVGGSQEGQKIGDFYAHKQLYILPTQAAADAYNATTKDTYVTKTNAAGGNPNGIKYPGDAVFEDTDANGVIDSKDRTFMGNMFPKYVGGFNFDVSYKGFSLVVRTDYSLGATIYNEARARFVGQFQGNYGLLAESLQSWQKEGDITDVPRYRWADQTNQNNLFRSEASGAAYNTNMFQGNSRYYESGDYLCLREITLGYTVPTSFVNKIKLASARLYLTGSNLHYFTKYKGLNPEVQGIDGGSSQGLNSAGATGTYPVPRNIILGLNVSL</sequence>
<comment type="subcellular location">
    <subcellularLocation>
        <location evidence="1 10">Cell outer membrane</location>
        <topology evidence="1 10">Multi-pass membrane protein</topology>
    </subcellularLocation>
</comment>
<dbReference type="InterPro" id="IPR012910">
    <property type="entry name" value="Plug_dom"/>
</dbReference>
<dbReference type="GO" id="GO:0006826">
    <property type="term" value="P:iron ion transport"/>
    <property type="evidence" value="ECO:0007669"/>
    <property type="project" value="UniProtKB-KW"/>
</dbReference>
<protein>
    <submittedName>
        <fullName evidence="13">SusC/RagA family TonB-linked outer membrane protein</fullName>
    </submittedName>
</protein>
<evidence type="ECO:0000256" key="11">
    <source>
        <dbReference type="RuleBase" id="RU003357"/>
    </source>
</evidence>
<dbReference type="Pfam" id="PF07660">
    <property type="entry name" value="STN"/>
    <property type="match status" value="1"/>
</dbReference>
<keyword evidence="14" id="KW-1185">Reference proteome</keyword>
<dbReference type="Proteomes" id="UP000245618">
    <property type="component" value="Unassembled WGS sequence"/>
</dbReference>
<dbReference type="InterPro" id="IPR011662">
    <property type="entry name" value="Secretin/TonB_short_N"/>
</dbReference>
<dbReference type="Pfam" id="PF00593">
    <property type="entry name" value="TonB_dep_Rec_b-barrel"/>
    <property type="match status" value="1"/>
</dbReference>
<dbReference type="SMART" id="SM00965">
    <property type="entry name" value="STN"/>
    <property type="match status" value="1"/>
</dbReference>
<evidence type="ECO:0000313" key="14">
    <source>
        <dbReference type="Proteomes" id="UP000245618"/>
    </source>
</evidence>
<gene>
    <name evidence="13" type="ORF">DB891_03970</name>
</gene>
<evidence type="ECO:0000256" key="3">
    <source>
        <dbReference type="ARBA" id="ARBA00022452"/>
    </source>
</evidence>